<dbReference type="RefSeq" id="WP_258040549.1">
    <property type="nucleotide sequence ID" value="NZ_PQGI02000002.1"/>
</dbReference>
<feature type="chain" id="PRO_5044341967" evidence="4">
    <location>
        <begin position="29"/>
        <end position="345"/>
    </location>
</feature>
<dbReference type="GO" id="GO:0009289">
    <property type="term" value="C:pilus"/>
    <property type="evidence" value="ECO:0007669"/>
    <property type="project" value="UniProtKB-SubCell"/>
</dbReference>
<name>A0AB35ZAA7_SERMA</name>
<dbReference type="GO" id="GO:0043709">
    <property type="term" value="P:cell adhesion involved in single-species biofilm formation"/>
    <property type="evidence" value="ECO:0007669"/>
    <property type="project" value="TreeGrafter"/>
</dbReference>
<accession>A0AB35ZAA7</accession>
<evidence type="ECO:0000256" key="3">
    <source>
        <dbReference type="ARBA" id="ARBA00023263"/>
    </source>
</evidence>
<keyword evidence="3" id="KW-0281">Fimbrium</keyword>
<dbReference type="InterPro" id="IPR008966">
    <property type="entry name" value="Adhesion_dom_sf"/>
</dbReference>
<evidence type="ECO:0000256" key="4">
    <source>
        <dbReference type="SAM" id="SignalP"/>
    </source>
</evidence>
<feature type="domain" description="Fimbrial-type adhesion" evidence="5">
    <location>
        <begin position="201"/>
        <end position="344"/>
    </location>
</feature>
<evidence type="ECO:0000313" key="7">
    <source>
        <dbReference type="Proteomes" id="UP000237365"/>
    </source>
</evidence>
<dbReference type="Pfam" id="PF00419">
    <property type="entry name" value="Fimbrial"/>
    <property type="match status" value="1"/>
</dbReference>
<dbReference type="PANTHER" id="PTHR33420">
    <property type="entry name" value="FIMBRIAL SUBUNIT ELFA-RELATED"/>
    <property type="match status" value="1"/>
</dbReference>
<dbReference type="Gene3D" id="2.60.40.1090">
    <property type="entry name" value="Fimbrial-type adhesion domain"/>
    <property type="match status" value="1"/>
</dbReference>
<dbReference type="SUPFAM" id="SSF49401">
    <property type="entry name" value="Bacterial adhesins"/>
    <property type="match status" value="1"/>
</dbReference>
<dbReference type="EMBL" id="PQGI02000002">
    <property type="protein sequence ID" value="MEX3188611.1"/>
    <property type="molecule type" value="Genomic_DNA"/>
</dbReference>
<evidence type="ECO:0000259" key="5">
    <source>
        <dbReference type="Pfam" id="PF00419"/>
    </source>
</evidence>
<dbReference type="InterPro" id="IPR000259">
    <property type="entry name" value="Adhesion_dom_fimbrial"/>
</dbReference>
<dbReference type="AlphaFoldDB" id="A0AB35ZAA7"/>
<feature type="signal peptide" evidence="4">
    <location>
        <begin position="1"/>
        <end position="28"/>
    </location>
</feature>
<proteinExistence type="predicted"/>
<dbReference type="InterPro" id="IPR036937">
    <property type="entry name" value="Adhesion_dom_fimbrial_sf"/>
</dbReference>
<protein>
    <submittedName>
        <fullName evidence="6">Fimbrial protein</fullName>
    </submittedName>
</protein>
<reference evidence="6 7" key="1">
    <citation type="submission" date="2024-07" db="EMBL/GenBank/DDBJ databases">
        <title>Making a pathogen? Evaluating the impact of protist predation on the evolution of virulence in Serratia marcescens.</title>
        <authorList>
            <person name="Hopkins H."/>
            <person name="Lopezguerra C."/>
            <person name="Lau M.-J."/>
        </authorList>
    </citation>
    <scope>NUCLEOTIDE SEQUENCE [LARGE SCALE GENOMIC DNA]</scope>
    <source>
        <strain evidence="6 7">KZ19</strain>
    </source>
</reference>
<dbReference type="Proteomes" id="UP000237365">
    <property type="component" value="Unassembled WGS sequence"/>
</dbReference>
<dbReference type="InterPro" id="IPR050263">
    <property type="entry name" value="Bact_Fimbrial_Adh_Pro"/>
</dbReference>
<comment type="subcellular location">
    <subcellularLocation>
        <location evidence="1">Fimbrium</location>
    </subcellularLocation>
</comment>
<organism evidence="6 7">
    <name type="scientific">Serratia marcescens</name>
    <dbReference type="NCBI Taxonomy" id="615"/>
    <lineage>
        <taxon>Bacteria</taxon>
        <taxon>Pseudomonadati</taxon>
        <taxon>Pseudomonadota</taxon>
        <taxon>Gammaproteobacteria</taxon>
        <taxon>Enterobacterales</taxon>
        <taxon>Yersiniaceae</taxon>
        <taxon>Serratia</taxon>
    </lineage>
</organism>
<keyword evidence="2 4" id="KW-0732">Signal</keyword>
<sequence>MSTAKLKMANICFWLFLLLLSICGTSQAVICVSGCNNNVTTTMSGQLSAAENNVGATKSSNSVTVPGSTVRYSPGYANGWGVYKGSSVPPPGTTQAGWTYTQIDDYISVALRDTDECDTRYVPFNTTVKNSSNCQYNYHPVDEDAVGSPHTYQSQIRIDKKIVSGTYSKNILIAEFGLCQPGGTPSGCAKKDVIRNRVYLNMDFTVPQKCTINAGQVINIDFGNISSGAFTTAGARPEGVNGVVRNVSIDCDNIAANTAMTVRLQADKVSGNAVVTNTNNDVGFVVADGNGTALTPNNLSSVIPFSLGNDNKSSVTIRVYPVSVTGNKPAEGPVTSQAYLRVDFA</sequence>
<comment type="caution">
    <text evidence="6">The sequence shown here is derived from an EMBL/GenBank/DDBJ whole genome shotgun (WGS) entry which is preliminary data.</text>
</comment>
<dbReference type="PANTHER" id="PTHR33420:SF31">
    <property type="entry name" value="TYPE 1 FIMBRIN D-MANNOSE SPECIFIC ADHESIN"/>
    <property type="match status" value="1"/>
</dbReference>
<evidence type="ECO:0000256" key="2">
    <source>
        <dbReference type="ARBA" id="ARBA00022729"/>
    </source>
</evidence>
<evidence type="ECO:0000256" key="1">
    <source>
        <dbReference type="ARBA" id="ARBA00004561"/>
    </source>
</evidence>
<gene>
    <name evidence="6" type="ORF">C3R40_018520</name>
</gene>
<evidence type="ECO:0000313" key="6">
    <source>
        <dbReference type="EMBL" id="MEX3188611.1"/>
    </source>
</evidence>
<reference evidence="6 7" key="2">
    <citation type="submission" date="2024-07" db="EMBL/GenBank/DDBJ databases">
        <authorList>
            <person name="Raymann K."/>
        </authorList>
    </citation>
    <scope>NUCLEOTIDE SEQUENCE [LARGE SCALE GENOMIC DNA]</scope>
    <source>
        <strain evidence="6 7">KZ19</strain>
    </source>
</reference>